<dbReference type="Gene3D" id="3.40.50.150">
    <property type="entry name" value="Vaccinia Virus protein VP39"/>
    <property type="match status" value="1"/>
</dbReference>
<organism evidence="1 2">
    <name type="scientific">Nonomuraea salmonea</name>
    <dbReference type="NCBI Taxonomy" id="46181"/>
    <lineage>
        <taxon>Bacteria</taxon>
        <taxon>Bacillati</taxon>
        <taxon>Actinomycetota</taxon>
        <taxon>Actinomycetes</taxon>
        <taxon>Streptosporangiales</taxon>
        <taxon>Streptosporangiaceae</taxon>
        <taxon>Nonomuraea</taxon>
    </lineage>
</organism>
<evidence type="ECO:0000313" key="2">
    <source>
        <dbReference type="Proteomes" id="UP001589568"/>
    </source>
</evidence>
<name>A0ABV5NPI6_9ACTN</name>
<dbReference type="SUPFAM" id="SSF53335">
    <property type="entry name" value="S-adenosyl-L-methionine-dependent methyltransferases"/>
    <property type="match status" value="1"/>
</dbReference>
<dbReference type="EMBL" id="JBHMCF010000021">
    <property type="protein sequence ID" value="MFB9472219.1"/>
    <property type="molecule type" value="Genomic_DNA"/>
</dbReference>
<dbReference type="EC" id="2.1.1.-" evidence="1"/>
<dbReference type="InterPro" id="IPR029063">
    <property type="entry name" value="SAM-dependent_MTases_sf"/>
</dbReference>
<evidence type="ECO:0000313" key="1">
    <source>
        <dbReference type="EMBL" id="MFB9472219.1"/>
    </source>
</evidence>
<dbReference type="GO" id="GO:0032259">
    <property type="term" value="P:methylation"/>
    <property type="evidence" value="ECO:0007669"/>
    <property type="project" value="UniProtKB-KW"/>
</dbReference>
<proteinExistence type="predicted"/>
<accession>A0ABV5NPI6</accession>
<dbReference type="Pfam" id="PF04672">
    <property type="entry name" value="Methyltransf_19"/>
    <property type="match status" value="1"/>
</dbReference>
<reference evidence="1 2" key="1">
    <citation type="submission" date="2024-09" db="EMBL/GenBank/DDBJ databases">
        <authorList>
            <person name="Sun Q."/>
            <person name="Mori K."/>
        </authorList>
    </citation>
    <scope>NUCLEOTIDE SEQUENCE [LARGE SCALE GENOMIC DNA]</scope>
    <source>
        <strain evidence="1 2">JCM 3324</strain>
    </source>
</reference>
<dbReference type="Proteomes" id="UP001589568">
    <property type="component" value="Unassembled WGS sequence"/>
</dbReference>
<gene>
    <name evidence="1" type="ORF">ACFFR3_22130</name>
</gene>
<dbReference type="PIRSF" id="PIRSF017393">
    <property type="entry name" value="MTase_SAV2177"/>
    <property type="match status" value="1"/>
</dbReference>
<comment type="caution">
    <text evidence="1">The sequence shown here is derived from an EMBL/GenBank/DDBJ whole genome shotgun (WGS) entry which is preliminary data.</text>
</comment>
<protein>
    <submittedName>
        <fullName evidence="1">SAM-dependent methyltransferase</fullName>
        <ecNumber evidence="1">2.1.1.-</ecNumber>
    </submittedName>
</protein>
<dbReference type="InterPro" id="IPR006764">
    <property type="entry name" value="SAM_dep_MeTrfase_SAV2177_type"/>
</dbReference>
<sequence>MSDRSTRELFTSPSPARVYNALTGGKDNLAYDRDVVDTMLQTAGGLRAAARAHIEFVARATRVVAEAGIRQWLNLGCGLPPEGFGATYDTVAEFHPDARVVYVDHDPHVTVHGRALLEVSAATGVVEADARHVDEVLGHEEADLLNRNKPVGILATALAHFWPDSCDPAAILRRYIEAFPSGYLIFSHARSDLLDPEELEQLTAAYRPAASIYARPLKVISSFLDGLELLEPGLVEASEWRPDSPIPYDVGRAHFVVAVGRFDSDAGFHPIREVA</sequence>
<keyword evidence="1" id="KW-0808">Transferase</keyword>
<keyword evidence="1" id="KW-0489">Methyltransferase</keyword>
<dbReference type="GO" id="GO:0008168">
    <property type="term" value="F:methyltransferase activity"/>
    <property type="evidence" value="ECO:0007669"/>
    <property type="project" value="UniProtKB-KW"/>
</dbReference>
<dbReference type="RefSeq" id="WP_379483770.1">
    <property type="nucleotide sequence ID" value="NZ_JBHMCF010000021.1"/>
</dbReference>
<keyword evidence="2" id="KW-1185">Reference proteome</keyword>